<comment type="caution">
    <text evidence="1">The sequence shown here is derived from an EMBL/GenBank/DDBJ whole genome shotgun (WGS) entry which is preliminary data.</text>
</comment>
<evidence type="ECO:0000313" key="1">
    <source>
        <dbReference type="EMBL" id="KAJ7763372.1"/>
    </source>
</evidence>
<gene>
    <name evidence="1" type="ORF">B0H16DRAFT_1687891</name>
</gene>
<sequence>MFRPRPNTKTFSATFRGLSSLPMRRPRRLWDMHLPKTVSEPFATTLGTDLPLTTWDYCPRETEPRHCTPGHLLERARSWVFIPDVNLPEPWTCNWAKVEWTAEVRPLEATLASQYVLCRGPLTPVMCNPPKMATVFACASTGKFFLYHREWHPPWAGGPRKEFRVHAFEGRFPSVEAFIEQADWNRMELMDPVELMQQAPEVPSSITGPALALMGEQGFRVAAQEPYQKRTLWEMCPPQGTLGYIPRQLPDRDPDDYPGVSEWPRTPDAVLPEPWSADWRAFARAFEWHGEVQANLEKRYGHALAGLVPAMFEPADDYPPDTVLCPPGGAGTYYLWGSPLRWEMSWRAQTVPEMQRFRGQVFANVEDFVRTADWNSLEEVAVDEAYWSR</sequence>
<reference evidence="1" key="1">
    <citation type="submission" date="2023-03" db="EMBL/GenBank/DDBJ databases">
        <title>Massive genome expansion in bonnet fungi (Mycena s.s.) driven by repeated elements and novel gene families across ecological guilds.</title>
        <authorList>
            <consortium name="Lawrence Berkeley National Laboratory"/>
            <person name="Harder C.B."/>
            <person name="Miyauchi S."/>
            <person name="Viragh M."/>
            <person name="Kuo A."/>
            <person name="Thoen E."/>
            <person name="Andreopoulos B."/>
            <person name="Lu D."/>
            <person name="Skrede I."/>
            <person name="Drula E."/>
            <person name="Henrissat B."/>
            <person name="Morin E."/>
            <person name="Kohler A."/>
            <person name="Barry K."/>
            <person name="LaButti K."/>
            <person name="Morin E."/>
            <person name="Salamov A."/>
            <person name="Lipzen A."/>
            <person name="Mereny Z."/>
            <person name="Hegedus B."/>
            <person name="Baldrian P."/>
            <person name="Stursova M."/>
            <person name="Weitz H."/>
            <person name="Taylor A."/>
            <person name="Grigoriev I.V."/>
            <person name="Nagy L.G."/>
            <person name="Martin F."/>
            <person name="Kauserud H."/>
        </authorList>
    </citation>
    <scope>NUCLEOTIDE SEQUENCE</scope>
    <source>
        <strain evidence="1">CBHHK182m</strain>
    </source>
</reference>
<proteinExistence type="predicted"/>
<accession>A0AAD7NIE4</accession>
<keyword evidence="2" id="KW-1185">Reference proteome</keyword>
<dbReference type="Proteomes" id="UP001215598">
    <property type="component" value="Unassembled WGS sequence"/>
</dbReference>
<name>A0AAD7NIE4_9AGAR</name>
<organism evidence="1 2">
    <name type="scientific">Mycena metata</name>
    <dbReference type="NCBI Taxonomy" id="1033252"/>
    <lineage>
        <taxon>Eukaryota</taxon>
        <taxon>Fungi</taxon>
        <taxon>Dikarya</taxon>
        <taxon>Basidiomycota</taxon>
        <taxon>Agaricomycotina</taxon>
        <taxon>Agaricomycetes</taxon>
        <taxon>Agaricomycetidae</taxon>
        <taxon>Agaricales</taxon>
        <taxon>Marasmiineae</taxon>
        <taxon>Mycenaceae</taxon>
        <taxon>Mycena</taxon>
    </lineage>
</organism>
<dbReference type="AlphaFoldDB" id="A0AAD7NIE4"/>
<dbReference type="EMBL" id="JARKIB010000030">
    <property type="protein sequence ID" value="KAJ7763372.1"/>
    <property type="molecule type" value="Genomic_DNA"/>
</dbReference>
<evidence type="ECO:0000313" key="2">
    <source>
        <dbReference type="Proteomes" id="UP001215598"/>
    </source>
</evidence>
<protein>
    <submittedName>
        <fullName evidence="1">Uncharacterized protein</fullName>
    </submittedName>
</protein>